<reference evidence="2" key="1">
    <citation type="submission" date="2022-03" db="EMBL/GenBank/DDBJ databases">
        <authorList>
            <person name="Santos J.D.N."/>
            <person name="Kallscheuer N."/>
            <person name="Jogler C."/>
            <person name="Lage O.M."/>
        </authorList>
    </citation>
    <scope>NUCLEOTIDE SEQUENCE</scope>
    <source>
        <strain evidence="2">M600PL45_2</strain>
    </source>
</reference>
<dbReference type="RefSeq" id="WP_241058066.1">
    <property type="nucleotide sequence ID" value="NZ_JAKWJU010000002.1"/>
</dbReference>
<dbReference type="Proteomes" id="UP001166784">
    <property type="component" value="Unassembled WGS sequence"/>
</dbReference>
<feature type="region of interest" description="Disordered" evidence="1">
    <location>
        <begin position="35"/>
        <end position="85"/>
    </location>
</feature>
<evidence type="ECO:0000313" key="2">
    <source>
        <dbReference type="EMBL" id="MCH6160048.1"/>
    </source>
</evidence>
<feature type="compositionally biased region" description="Gly residues" evidence="1">
    <location>
        <begin position="119"/>
        <end position="132"/>
    </location>
</feature>
<reference evidence="2" key="2">
    <citation type="journal article" date="2023" name="Int. J. Syst. Evol. Microbiol.">
        <title>Streptomyces marispadix sp. nov., isolated from marine beach sediment of the Northern Coast of Portugal.</title>
        <authorList>
            <person name="dos Santos J.D.N."/>
            <person name="Vitorino I.R."/>
            <person name="Kallscheuer N."/>
            <person name="Srivastava A."/>
            <person name="Krautwurst S."/>
            <person name="Marz M."/>
            <person name="Jogler C."/>
            <person name="Lobo Da Cunha A."/>
            <person name="Catita J."/>
            <person name="Goncalves H."/>
            <person name="Gonzalez I."/>
            <person name="Reyes F."/>
            <person name="Lage O.M."/>
        </authorList>
    </citation>
    <scope>NUCLEOTIDE SEQUENCE</scope>
    <source>
        <strain evidence="2">M600PL45_2</strain>
    </source>
</reference>
<feature type="compositionally biased region" description="Basic and acidic residues" evidence="1">
    <location>
        <begin position="50"/>
        <end position="85"/>
    </location>
</feature>
<organism evidence="2 3">
    <name type="scientific">Streptomyces marispadix</name>
    <dbReference type="NCBI Taxonomy" id="2922868"/>
    <lineage>
        <taxon>Bacteria</taxon>
        <taxon>Bacillati</taxon>
        <taxon>Actinomycetota</taxon>
        <taxon>Actinomycetes</taxon>
        <taxon>Kitasatosporales</taxon>
        <taxon>Streptomycetaceae</taxon>
        <taxon>Streptomyces</taxon>
    </lineage>
</organism>
<comment type="caution">
    <text evidence="2">The sequence shown here is derived from an EMBL/GenBank/DDBJ whole genome shotgun (WGS) entry which is preliminary data.</text>
</comment>
<accession>A0ABS9SV30</accession>
<evidence type="ECO:0000256" key="1">
    <source>
        <dbReference type="SAM" id="MobiDB-lite"/>
    </source>
</evidence>
<name>A0ABS9SV30_9ACTN</name>
<dbReference type="SUPFAM" id="SSF53822">
    <property type="entry name" value="Periplasmic binding protein-like I"/>
    <property type="match status" value="1"/>
</dbReference>
<evidence type="ECO:0000313" key="3">
    <source>
        <dbReference type="Proteomes" id="UP001166784"/>
    </source>
</evidence>
<gene>
    <name evidence="2" type="ORF">MMA15_06325</name>
</gene>
<dbReference type="InterPro" id="IPR028082">
    <property type="entry name" value="Peripla_BP_I"/>
</dbReference>
<proteinExistence type="predicted"/>
<dbReference type="EMBL" id="JAKWJU010000002">
    <property type="protein sequence ID" value="MCH6160048.1"/>
    <property type="molecule type" value="Genomic_DNA"/>
</dbReference>
<dbReference type="Gene3D" id="3.40.50.2300">
    <property type="match status" value="2"/>
</dbReference>
<protein>
    <submittedName>
        <fullName evidence="2">Uncharacterized protein</fullName>
    </submittedName>
</protein>
<feature type="region of interest" description="Disordered" evidence="1">
    <location>
        <begin position="97"/>
        <end position="132"/>
    </location>
</feature>
<keyword evidence="3" id="KW-1185">Reference proteome</keyword>
<sequence length="963" mass="104891">MPGSRRRALREDVLPVLVLDTTGTDAHSTARRAERTLDGLEDTLTRGGRTGRDITDGPEGSHGRDGGSRRGAHGTRDRDDSREGVFDRFDAAAGERLAPYARLRPGAGGRPGTPATGATGTGATGTGVPGTGVPGTGYLALRAGEELRANTPRKGTPLPNRNLRLMTDLTEGIRERPNDPVPSGRELRDRAYSLRAEEADGGLLHWLARFSDVQFSGPLAWLGDLVALFGKSVLYRFPRWCWTSWWTRRLLRSKHNWYEQWRRMGRTGESVFEKVAQLLTRQSERLGRDDEEAARAAHRDLEELLLRALLADLRDAGPGRFGPRARRRRTRRVMLLELPSAGEPGADAAGGFLRALRNTASAPGRASLLVAAAGCAAAYQEEDWRRCQNLRHGAELFAPVQDAEALALPLLIPMPSQNFDEEGIFVTRVEPGGPWPGITASSEIAAEVAVGAALLAVLAAFLPWPGQDAGTACWDGRYVKGAHVPEPLPANATAKNTARTQYDSVVEHIRQLNDEAVRSERKADEHSRSTVRRVVYLGATVPSDPEEAIDNGAVPELRGLLLAQRRLNQEAVEDRANRVRLYVDVRDTGRDFADAEEEARRVVKEAERYKDSEDHRTVIGVVGFSESRRETRKAAAVLDEGQVPSIGTTATADAMQRDPRTGKALTYYRPMSPDNGRESRIAASFAHSERVVADDGGQCEYARRALVVEEPGDLFSEEMSRKFAGEFGEGAERLPLAGGGEGGGYTPVGVAKTVCERIRQEPRTVVYWAARVRNFSAFVNAYGPDSGCGGLPRKLTVLGSNELTSTALRGKYKEPWLRLYHSVHVLPERHPDSNGQADRLFREYVDNYTADDPWLNDGHVALAHDALKVLSTAADDALSSTGTAYTDLVKAKLDEEIAFQGASGAIRFPELHGSRPPVDKAITILHATAKGPEVALHCGAFKENEPPVSRWGPGGAHPCPADG</sequence>